<keyword evidence="2" id="KW-1185">Reference proteome</keyword>
<proteinExistence type="predicted"/>
<comment type="caution">
    <text evidence="1">The sequence shown here is derived from an EMBL/GenBank/DDBJ whole genome shotgun (WGS) entry which is preliminary data.</text>
</comment>
<name>A0ABP7H532_9FLAO</name>
<reference evidence="2" key="1">
    <citation type="journal article" date="2019" name="Int. J. Syst. Evol. Microbiol.">
        <title>The Global Catalogue of Microorganisms (GCM) 10K type strain sequencing project: providing services to taxonomists for standard genome sequencing and annotation.</title>
        <authorList>
            <consortium name="The Broad Institute Genomics Platform"/>
            <consortium name="The Broad Institute Genome Sequencing Center for Infectious Disease"/>
            <person name="Wu L."/>
            <person name="Ma J."/>
        </authorList>
    </citation>
    <scope>NUCLEOTIDE SEQUENCE [LARGE SCALE GENOMIC DNA]</scope>
    <source>
        <strain evidence="2">JCM 17337</strain>
    </source>
</reference>
<protein>
    <recommendedName>
        <fullName evidence="3">Secreted protein (Por secretion system target)</fullName>
    </recommendedName>
</protein>
<sequence>MQSVLVFNSAAACPARGAHGDQSLDPAGCPAYTDKTFEYERHRVWINLTNSQGLFKQILIAYVTGATNGYDHNYDAPTMDANKYADFYSISQADKLAIQGRAVPFDASDTVPLGYRSIIKGDLTISIDHADGDLDVINIYLEDKATGSLHNLKNGGYTFSTIEGTFTERFVIRYIADKKLGLHDAEKIPQHFSAASRNQIISLKSSPSALKKVSVFDITGKLLYNCPQVGTSEHEITSIQAGPQILLVKATLENEEVQTRKVLF</sequence>
<evidence type="ECO:0000313" key="1">
    <source>
        <dbReference type="EMBL" id="GAA3782347.1"/>
    </source>
</evidence>
<dbReference type="NCBIfam" id="NF033708">
    <property type="entry name" value="T9SS_Cterm_ChiA"/>
    <property type="match status" value="1"/>
</dbReference>
<dbReference type="Proteomes" id="UP001500748">
    <property type="component" value="Unassembled WGS sequence"/>
</dbReference>
<evidence type="ECO:0008006" key="3">
    <source>
        <dbReference type="Google" id="ProtNLM"/>
    </source>
</evidence>
<accession>A0ABP7H532</accession>
<evidence type="ECO:0000313" key="2">
    <source>
        <dbReference type="Proteomes" id="UP001500748"/>
    </source>
</evidence>
<gene>
    <name evidence="1" type="ORF">GCM10022423_43690</name>
</gene>
<dbReference type="EMBL" id="BAABDU010000010">
    <property type="protein sequence ID" value="GAA3782347.1"/>
    <property type="molecule type" value="Genomic_DNA"/>
</dbReference>
<organism evidence="1 2">
    <name type="scientific">Flavobacterium ginsengiterrae</name>
    <dbReference type="NCBI Taxonomy" id="871695"/>
    <lineage>
        <taxon>Bacteria</taxon>
        <taxon>Pseudomonadati</taxon>
        <taxon>Bacteroidota</taxon>
        <taxon>Flavobacteriia</taxon>
        <taxon>Flavobacteriales</taxon>
        <taxon>Flavobacteriaceae</taxon>
        <taxon>Flavobacterium</taxon>
    </lineage>
</organism>